<keyword evidence="1" id="KW-0472">Membrane</keyword>
<feature type="domain" description="Fatty acid desaturase" evidence="2">
    <location>
        <begin position="16"/>
        <end position="222"/>
    </location>
</feature>
<dbReference type="InterPro" id="IPR005804">
    <property type="entry name" value="FA_desaturase_dom"/>
</dbReference>
<dbReference type="PANTHER" id="PTHR12879:SF8">
    <property type="entry name" value="SPHINGOLIPID DELTA(4)-DESATURASE DES1"/>
    <property type="match status" value="1"/>
</dbReference>
<dbReference type="EMBL" id="CP061035">
    <property type="protein sequence ID" value="QQV75896.1"/>
    <property type="molecule type" value="Genomic_DNA"/>
</dbReference>
<dbReference type="KEGG" id="sari:H5J25_09765"/>
<evidence type="ECO:0000259" key="2">
    <source>
        <dbReference type="Pfam" id="PF00487"/>
    </source>
</evidence>
<name>A0A974S2X9_9SPHN</name>
<dbReference type="RefSeq" id="WP_202090530.1">
    <property type="nucleotide sequence ID" value="NZ_CP061035.1"/>
</dbReference>
<keyword evidence="1" id="KW-1133">Transmembrane helix</keyword>
<feature type="transmembrane region" description="Helical" evidence="1">
    <location>
        <begin position="15"/>
        <end position="31"/>
    </location>
</feature>
<dbReference type="Pfam" id="PF00487">
    <property type="entry name" value="FA_desaturase"/>
    <property type="match status" value="1"/>
</dbReference>
<evidence type="ECO:0000313" key="4">
    <source>
        <dbReference type="Proteomes" id="UP000595894"/>
    </source>
</evidence>
<gene>
    <name evidence="3" type="ORF">H5J25_09765</name>
</gene>
<dbReference type="GO" id="GO:0016020">
    <property type="term" value="C:membrane"/>
    <property type="evidence" value="ECO:0007669"/>
    <property type="project" value="GOC"/>
</dbReference>
<dbReference type="GO" id="GO:0046513">
    <property type="term" value="P:ceramide biosynthetic process"/>
    <property type="evidence" value="ECO:0007669"/>
    <property type="project" value="TreeGrafter"/>
</dbReference>
<feature type="transmembrane region" description="Helical" evidence="1">
    <location>
        <begin position="51"/>
        <end position="69"/>
    </location>
</feature>
<dbReference type="PANTHER" id="PTHR12879">
    <property type="entry name" value="SPHINGOLIPID DELTA 4 DESATURASE/C-4 HYDROXYLASE PROTEIN DES2"/>
    <property type="match status" value="1"/>
</dbReference>
<feature type="transmembrane region" description="Helical" evidence="1">
    <location>
        <begin position="145"/>
        <end position="166"/>
    </location>
</feature>
<keyword evidence="1" id="KW-0812">Transmembrane</keyword>
<dbReference type="GO" id="GO:0042284">
    <property type="term" value="F:sphingolipid delta-4 desaturase activity"/>
    <property type="evidence" value="ECO:0007669"/>
    <property type="project" value="TreeGrafter"/>
</dbReference>
<reference evidence="4" key="1">
    <citation type="submission" date="2020-09" db="EMBL/GenBank/DDBJ databases">
        <title>Sphingomonas sp., a new species isolated from pork steak.</title>
        <authorList>
            <person name="Heidler von Heilborn D."/>
        </authorList>
    </citation>
    <scope>NUCLEOTIDE SEQUENCE [LARGE SCALE GENOMIC DNA]</scope>
</reference>
<accession>A0A974S2X9</accession>
<sequence length="247" mass="27528">MPWLAASFLLADRRLWPLAAIASFMFFLTALRLNHEAIHGNLGFRKSGHRLVLHGLSALMLGSNTAVAFNHLRHHRHLGTTEDVEGACGRMTLWQVLLEGPCFPLRMHMEAWRHGGASLRRRMTIDLSSNVMLTGAALATMAPALLYHVGAMIVAQCLTALFAVWITHRECTDEEIARTQSSAVVNFLTYNMFLHLEHHLFPAVPVRRLGILARRIAAAQPELASKAQQVLPPFRIPDAVARIARRA</sequence>
<protein>
    <submittedName>
        <fullName evidence="3">Fatty acid desaturase</fullName>
    </submittedName>
</protein>
<dbReference type="Proteomes" id="UP000595894">
    <property type="component" value="Chromosome"/>
</dbReference>
<evidence type="ECO:0000256" key="1">
    <source>
        <dbReference type="SAM" id="Phobius"/>
    </source>
</evidence>
<proteinExistence type="predicted"/>
<dbReference type="AlphaFoldDB" id="A0A974S2X9"/>
<organism evidence="3 4">
    <name type="scientific">Sphingomonas aliaeris</name>
    <dbReference type="NCBI Taxonomy" id="2759526"/>
    <lineage>
        <taxon>Bacteria</taxon>
        <taxon>Pseudomonadati</taxon>
        <taxon>Pseudomonadota</taxon>
        <taxon>Alphaproteobacteria</taxon>
        <taxon>Sphingomonadales</taxon>
        <taxon>Sphingomonadaceae</taxon>
        <taxon>Sphingomonas</taxon>
    </lineage>
</organism>
<evidence type="ECO:0000313" key="3">
    <source>
        <dbReference type="EMBL" id="QQV75896.1"/>
    </source>
</evidence>
<keyword evidence="4" id="KW-1185">Reference proteome</keyword>